<reference evidence="1 2" key="1">
    <citation type="submission" date="2018-04" db="EMBL/GenBank/DDBJ databases">
        <title>Complete genome uncultured novel isolate.</title>
        <authorList>
            <person name="Merlino G."/>
        </authorList>
    </citation>
    <scope>NUCLEOTIDE SEQUENCE [LARGE SCALE GENOMIC DNA]</scope>
    <source>
        <strain evidence="2">R1DC9</strain>
    </source>
</reference>
<evidence type="ECO:0000313" key="2">
    <source>
        <dbReference type="Proteomes" id="UP000298616"/>
    </source>
</evidence>
<accession>A0A4D7JYJ2</accession>
<dbReference type="KEGG" id="fpf:DCC35_02670"/>
<name>A0A4D7JYJ2_9BACT</name>
<keyword evidence="2" id="KW-1185">Reference proteome</keyword>
<gene>
    <name evidence="1" type="ORF">DCC35_02670</name>
</gene>
<dbReference type="SUPFAM" id="SSF69322">
    <property type="entry name" value="Tricorn protease domain 2"/>
    <property type="match status" value="1"/>
</dbReference>
<evidence type="ECO:0000313" key="1">
    <source>
        <dbReference type="EMBL" id="QCK13734.1"/>
    </source>
</evidence>
<dbReference type="EMBL" id="CP028923">
    <property type="protein sequence ID" value="QCK13734.1"/>
    <property type="molecule type" value="Genomic_DNA"/>
</dbReference>
<organism evidence="1 2">
    <name type="scientific">Mangrovivirga cuniculi</name>
    <dbReference type="NCBI Taxonomy" id="2715131"/>
    <lineage>
        <taxon>Bacteria</taxon>
        <taxon>Pseudomonadati</taxon>
        <taxon>Bacteroidota</taxon>
        <taxon>Cytophagia</taxon>
        <taxon>Cytophagales</taxon>
        <taxon>Mangrovivirgaceae</taxon>
        <taxon>Mangrovivirga</taxon>
    </lineage>
</organism>
<dbReference type="Proteomes" id="UP000298616">
    <property type="component" value="Chromosome"/>
</dbReference>
<sequence>MLHAQNGKLKSIYQDEETPLSIAVSDDKVFLISSQENDQFFLSVYSNDGTRLSFDKLEITSNQSLISFTVVNDYAAALYFNSANNSYKLFTKGKKPQSQVTHISNVSFPEGFKPEKIYFDGNKVFSTGNYIGRIFVTRLENSSFIFSKLLINDQNKLVKALAKNGKLIFIIHSYIDDELKIYSSYSLIEPARTLKVNEDTQVEDLHFSQNLNYAAELFLNKINLYSKSKTISYDLPGDFLLTAIYETTDGVSVVVDKYQNRYKTKAVYEKVKRNNKYEYTTVEKEVFDKRDYTEKMILNFRKGKIEEIIVSTGFTVEDKSVPANKFSVDGNSITNTSFYNSSGISIQFDFNDNRLISNSRITHDGLKKYNGLEAVPTISGWFVMGTQYLYQQNNKKVYNISFYSN</sequence>
<dbReference type="AlphaFoldDB" id="A0A4D7JYJ2"/>
<proteinExistence type="predicted"/>
<protein>
    <submittedName>
        <fullName evidence="1">Uncharacterized protein</fullName>
    </submittedName>
</protein>